<dbReference type="EMBL" id="ML213610">
    <property type="protein sequence ID" value="TFK37138.1"/>
    <property type="molecule type" value="Genomic_DNA"/>
</dbReference>
<organism evidence="2 3">
    <name type="scientific">Crucibulum laeve</name>
    <dbReference type="NCBI Taxonomy" id="68775"/>
    <lineage>
        <taxon>Eukaryota</taxon>
        <taxon>Fungi</taxon>
        <taxon>Dikarya</taxon>
        <taxon>Basidiomycota</taxon>
        <taxon>Agaricomycotina</taxon>
        <taxon>Agaricomycetes</taxon>
        <taxon>Agaricomycetidae</taxon>
        <taxon>Agaricales</taxon>
        <taxon>Agaricineae</taxon>
        <taxon>Nidulariaceae</taxon>
        <taxon>Crucibulum</taxon>
    </lineage>
</organism>
<accession>A0A5C3LZ23</accession>
<keyword evidence="3" id="KW-1185">Reference proteome</keyword>
<keyword evidence="1" id="KW-0812">Transmembrane</keyword>
<dbReference type="OrthoDB" id="3039972at2759"/>
<evidence type="ECO:0000256" key="1">
    <source>
        <dbReference type="SAM" id="Phobius"/>
    </source>
</evidence>
<dbReference type="Proteomes" id="UP000308652">
    <property type="component" value="Unassembled WGS sequence"/>
</dbReference>
<dbReference type="AlphaFoldDB" id="A0A5C3LZ23"/>
<keyword evidence="1" id="KW-0472">Membrane</keyword>
<evidence type="ECO:0000313" key="2">
    <source>
        <dbReference type="EMBL" id="TFK37138.1"/>
    </source>
</evidence>
<evidence type="ECO:0000313" key="3">
    <source>
        <dbReference type="Proteomes" id="UP000308652"/>
    </source>
</evidence>
<keyword evidence="1" id="KW-1133">Transmembrane helix</keyword>
<feature type="transmembrane region" description="Helical" evidence="1">
    <location>
        <begin position="57"/>
        <end position="78"/>
    </location>
</feature>
<name>A0A5C3LZ23_9AGAR</name>
<sequence length="121" mass="13393">MGIPTWSSRRGLGPQEAVAFELRIIVTAILIETLLYGIHVILFLICTYILFKNQKPAQLLIFISVAAMFALSTADIVLSFRAMIIDMPNLLYSGSLPLMNALFPKLLVFVVNNLVADIVLV</sequence>
<gene>
    <name evidence="2" type="ORF">BDQ12DRAFT_685855</name>
</gene>
<protein>
    <submittedName>
        <fullName evidence="2">Uncharacterized protein</fullName>
    </submittedName>
</protein>
<proteinExistence type="predicted"/>
<feature type="transmembrane region" description="Helical" evidence="1">
    <location>
        <begin position="90"/>
        <end position="111"/>
    </location>
</feature>
<reference evidence="2 3" key="1">
    <citation type="journal article" date="2019" name="Nat. Ecol. Evol.">
        <title>Megaphylogeny resolves global patterns of mushroom evolution.</title>
        <authorList>
            <person name="Varga T."/>
            <person name="Krizsan K."/>
            <person name="Foldi C."/>
            <person name="Dima B."/>
            <person name="Sanchez-Garcia M."/>
            <person name="Sanchez-Ramirez S."/>
            <person name="Szollosi G.J."/>
            <person name="Szarkandi J.G."/>
            <person name="Papp V."/>
            <person name="Albert L."/>
            <person name="Andreopoulos W."/>
            <person name="Angelini C."/>
            <person name="Antonin V."/>
            <person name="Barry K.W."/>
            <person name="Bougher N.L."/>
            <person name="Buchanan P."/>
            <person name="Buyck B."/>
            <person name="Bense V."/>
            <person name="Catcheside P."/>
            <person name="Chovatia M."/>
            <person name="Cooper J."/>
            <person name="Damon W."/>
            <person name="Desjardin D."/>
            <person name="Finy P."/>
            <person name="Geml J."/>
            <person name="Haridas S."/>
            <person name="Hughes K."/>
            <person name="Justo A."/>
            <person name="Karasinski D."/>
            <person name="Kautmanova I."/>
            <person name="Kiss B."/>
            <person name="Kocsube S."/>
            <person name="Kotiranta H."/>
            <person name="LaButti K.M."/>
            <person name="Lechner B.E."/>
            <person name="Liimatainen K."/>
            <person name="Lipzen A."/>
            <person name="Lukacs Z."/>
            <person name="Mihaltcheva S."/>
            <person name="Morgado L.N."/>
            <person name="Niskanen T."/>
            <person name="Noordeloos M.E."/>
            <person name="Ohm R.A."/>
            <person name="Ortiz-Santana B."/>
            <person name="Ovrebo C."/>
            <person name="Racz N."/>
            <person name="Riley R."/>
            <person name="Savchenko A."/>
            <person name="Shiryaev A."/>
            <person name="Soop K."/>
            <person name="Spirin V."/>
            <person name="Szebenyi C."/>
            <person name="Tomsovsky M."/>
            <person name="Tulloss R.E."/>
            <person name="Uehling J."/>
            <person name="Grigoriev I.V."/>
            <person name="Vagvolgyi C."/>
            <person name="Papp T."/>
            <person name="Martin F.M."/>
            <person name="Miettinen O."/>
            <person name="Hibbett D.S."/>
            <person name="Nagy L.G."/>
        </authorList>
    </citation>
    <scope>NUCLEOTIDE SEQUENCE [LARGE SCALE GENOMIC DNA]</scope>
    <source>
        <strain evidence="2 3">CBS 166.37</strain>
    </source>
</reference>
<feature type="transmembrane region" description="Helical" evidence="1">
    <location>
        <begin position="24"/>
        <end position="51"/>
    </location>
</feature>